<dbReference type="OrthoDB" id="1467525at2"/>
<name>A0A315ZD96_SEDFL</name>
<organism evidence="1 2">
    <name type="scientific">Sediminitomix flava</name>
    <dbReference type="NCBI Taxonomy" id="379075"/>
    <lineage>
        <taxon>Bacteria</taxon>
        <taxon>Pseudomonadati</taxon>
        <taxon>Bacteroidota</taxon>
        <taxon>Cytophagia</taxon>
        <taxon>Cytophagales</taxon>
        <taxon>Flammeovirgaceae</taxon>
        <taxon>Sediminitomix</taxon>
    </lineage>
</organism>
<dbReference type="PROSITE" id="PS51257">
    <property type="entry name" value="PROKAR_LIPOPROTEIN"/>
    <property type="match status" value="1"/>
</dbReference>
<dbReference type="AlphaFoldDB" id="A0A315ZD96"/>
<dbReference type="RefSeq" id="WP_109616951.1">
    <property type="nucleotide sequence ID" value="NZ_QGDO01000002.1"/>
</dbReference>
<dbReference type="Proteomes" id="UP000245535">
    <property type="component" value="Unassembled WGS sequence"/>
</dbReference>
<evidence type="ECO:0000313" key="2">
    <source>
        <dbReference type="Proteomes" id="UP000245535"/>
    </source>
</evidence>
<proteinExistence type="predicted"/>
<comment type="caution">
    <text evidence="1">The sequence shown here is derived from an EMBL/GenBank/DDBJ whole genome shotgun (WGS) entry which is preliminary data.</text>
</comment>
<protein>
    <submittedName>
        <fullName evidence="1">Uncharacterized protein</fullName>
    </submittedName>
</protein>
<dbReference type="EMBL" id="QGDO01000002">
    <property type="protein sequence ID" value="PWJ42828.1"/>
    <property type="molecule type" value="Genomic_DNA"/>
</dbReference>
<evidence type="ECO:0000313" key="1">
    <source>
        <dbReference type="EMBL" id="PWJ42828.1"/>
    </source>
</evidence>
<accession>A0A315ZD96</accession>
<gene>
    <name evidence="1" type="ORF">BC781_102374</name>
</gene>
<reference evidence="1 2" key="1">
    <citation type="submission" date="2018-03" db="EMBL/GenBank/DDBJ databases">
        <title>Genomic Encyclopedia of Archaeal and Bacterial Type Strains, Phase II (KMG-II): from individual species to whole genera.</title>
        <authorList>
            <person name="Goeker M."/>
        </authorList>
    </citation>
    <scope>NUCLEOTIDE SEQUENCE [LARGE SCALE GENOMIC DNA]</scope>
    <source>
        <strain evidence="1 2">DSM 28229</strain>
    </source>
</reference>
<keyword evidence="2" id="KW-1185">Reference proteome</keyword>
<sequence>MRISNLSIVFFLLTLISCDLNDPVPSSDVRPNTTYFPLVDGQYRVFYVEDTLTVENEKDSTSVYFLREEYSDGGFIGGDTLFYVTRYSRTPEVASWTQLPARWVVRKSPTKIEVQEYGINYIKLVEPLRFEKQWNGNAMNAFPDEYYTVIEHGQAYSIDTLNFPFTVKVRHGLFRNNAAIGIDSVFEQYAEGVGLIRKVNVQQSENIINTFVFSFKDSVILNPFVDYKDQEVITNSRQLFFEQYKTDQLPNPFYGLEDFERDDEMVYNPLYNVSDDSIINWFIKYQPFAASSSDDWEYPYTENSDTLVATQVAYPYPNFGDSTRNGRHFVQELVEYGIDSK</sequence>